<feature type="transmembrane region" description="Helical" evidence="7">
    <location>
        <begin position="308"/>
        <end position="327"/>
    </location>
</feature>
<dbReference type="GeneID" id="95373357"/>
<dbReference type="OrthoDB" id="5597247at2"/>
<feature type="transmembrane region" description="Helical" evidence="7">
    <location>
        <begin position="374"/>
        <end position="399"/>
    </location>
</feature>
<comment type="similarity">
    <text evidence="2">Belongs to the nucleobase:cation symporter-2 (NCS2) (TC 2.A.40) family.</text>
</comment>
<dbReference type="EMBL" id="CP026520">
    <property type="protein sequence ID" value="QAV16319.1"/>
    <property type="molecule type" value="Genomic_DNA"/>
</dbReference>
<keyword evidence="6 7" id="KW-0472">Membrane</keyword>
<dbReference type="KEGG" id="pchi:PC41400_00820"/>
<dbReference type="Proteomes" id="UP001527202">
    <property type="component" value="Unassembled WGS sequence"/>
</dbReference>
<organism evidence="9 10">
    <name type="scientific">Paenibacillus chitinolyticus</name>
    <dbReference type="NCBI Taxonomy" id="79263"/>
    <lineage>
        <taxon>Bacteria</taxon>
        <taxon>Bacillati</taxon>
        <taxon>Bacillota</taxon>
        <taxon>Bacilli</taxon>
        <taxon>Bacillales</taxon>
        <taxon>Paenibacillaceae</taxon>
        <taxon>Paenibacillus</taxon>
    </lineage>
</organism>
<feature type="transmembrane region" description="Helical" evidence="7">
    <location>
        <begin position="128"/>
        <end position="150"/>
    </location>
</feature>
<evidence type="ECO:0000256" key="7">
    <source>
        <dbReference type="SAM" id="Phobius"/>
    </source>
</evidence>
<dbReference type="GO" id="GO:0005886">
    <property type="term" value="C:plasma membrane"/>
    <property type="evidence" value="ECO:0007669"/>
    <property type="project" value="TreeGrafter"/>
</dbReference>
<evidence type="ECO:0000313" key="8">
    <source>
        <dbReference type="EMBL" id="MCY9597324.1"/>
    </source>
</evidence>
<evidence type="ECO:0000313" key="10">
    <source>
        <dbReference type="Proteomes" id="UP000288943"/>
    </source>
</evidence>
<evidence type="ECO:0000256" key="3">
    <source>
        <dbReference type="ARBA" id="ARBA00022448"/>
    </source>
</evidence>
<keyword evidence="5 7" id="KW-1133">Transmembrane helix</keyword>
<name>A0A410WPH4_9BACL</name>
<keyword evidence="3" id="KW-0813">Transport</keyword>
<dbReference type="GO" id="GO:0042907">
    <property type="term" value="F:xanthine transmembrane transporter activity"/>
    <property type="evidence" value="ECO:0007669"/>
    <property type="project" value="TreeGrafter"/>
</dbReference>
<keyword evidence="4 7" id="KW-0812">Transmembrane</keyword>
<gene>
    <name evidence="8" type="ORF">M5X16_16305</name>
    <name evidence="9" type="ORF">PC41400_00820</name>
</gene>
<comment type="subcellular location">
    <subcellularLocation>
        <location evidence="1">Membrane</location>
        <topology evidence="1">Multi-pass membrane protein</topology>
    </subcellularLocation>
</comment>
<feature type="transmembrane region" description="Helical" evidence="7">
    <location>
        <begin position="275"/>
        <end position="296"/>
    </location>
</feature>
<feature type="transmembrane region" description="Helical" evidence="7">
    <location>
        <begin position="187"/>
        <end position="207"/>
    </location>
</feature>
<keyword evidence="11" id="KW-1185">Reference proteome</keyword>
<dbReference type="NCBIfam" id="NF037981">
    <property type="entry name" value="NCS2_1"/>
    <property type="match status" value="1"/>
</dbReference>
<dbReference type="PANTHER" id="PTHR42810:SF6">
    <property type="entry name" value="PURINE PERMEASE YBBY-RELATED"/>
    <property type="match status" value="1"/>
</dbReference>
<evidence type="ECO:0000256" key="6">
    <source>
        <dbReference type="ARBA" id="ARBA00023136"/>
    </source>
</evidence>
<feature type="transmembrane region" description="Helical" evidence="7">
    <location>
        <begin position="41"/>
        <end position="63"/>
    </location>
</feature>
<dbReference type="EMBL" id="JAMDMJ010000018">
    <property type="protein sequence ID" value="MCY9597324.1"/>
    <property type="molecule type" value="Genomic_DNA"/>
</dbReference>
<dbReference type="InterPro" id="IPR006043">
    <property type="entry name" value="NCS2"/>
</dbReference>
<dbReference type="RefSeq" id="WP_042231415.1">
    <property type="nucleotide sequence ID" value="NZ_CP026520.1"/>
</dbReference>
<feature type="transmembrane region" description="Helical" evidence="7">
    <location>
        <begin position="99"/>
        <end position="121"/>
    </location>
</feature>
<proteinExistence type="inferred from homology"/>
<evidence type="ECO:0000313" key="9">
    <source>
        <dbReference type="EMBL" id="QAV16319.1"/>
    </source>
</evidence>
<feature type="transmembrane region" description="Helical" evidence="7">
    <location>
        <begin position="162"/>
        <end position="182"/>
    </location>
</feature>
<feature type="transmembrane region" description="Helical" evidence="7">
    <location>
        <begin position="12"/>
        <end position="35"/>
    </location>
</feature>
<evidence type="ECO:0000256" key="5">
    <source>
        <dbReference type="ARBA" id="ARBA00022989"/>
    </source>
</evidence>
<feature type="transmembrane region" description="Helical" evidence="7">
    <location>
        <begin position="333"/>
        <end position="353"/>
    </location>
</feature>
<evidence type="ECO:0000256" key="4">
    <source>
        <dbReference type="ARBA" id="ARBA00022692"/>
    </source>
</evidence>
<evidence type="ECO:0000256" key="1">
    <source>
        <dbReference type="ARBA" id="ARBA00004141"/>
    </source>
</evidence>
<protein>
    <submittedName>
        <fullName evidence="9">Uracil/xanthine transporter</fullName>
    </submittedName>
</protein>
<sequence>MRATLTPKIGLAGIQWMFFILTNTIVVPLTLGHVFQLAPGQIAFSLQVSFVLTGAACMLQAYWGHRFALMDGPAGVWWGFTLSIAASAAASGADMKAVGGGLAAGYLLSGLMMTVLGLLGFARIMRRLFNPVVISVSLFLLSAQLMASFFRGMLGVGEDGRMNPPVALLSVLIALFVAVLYLKGRGWVSNFAMLFGILLGWAAYGLAFPAPGSMPDYAAAVQGLFPWGSLRVDAGIMAASFIVGFINMSNTVTSLKAAEKLYGEAATESQYRRSFLVTGLMTLLTPVFGLIPFGTFTSSMGLLESMKILHRQALAIGGGLFLVLGLIPPLGGWFSGLPVSVGSAVLFVAYLQMFGTAVRSVEGTRFNSKTIYRLALPILLGVSIMNTPSVVFSALPVYIRPLAGNGLVVGILMSLILETCVNWTKLDIAKEKGYD</sequence>
<dbReference type="Proteomes" id="UP000288943">
    <property type="component" value="Chromosome"/>
</dbReference>
<reference evidence="9 10" key="1">
    <citation type="submission" date="2018-01" db="EMBL/GenBank/DDBJ databases">
        <title>The whole genome sequencing and assembly of Paenibacillus chitinolyticus KCCM 41400 strain.</title>
        <authorList>
            <person name="Kim J.-Y."/>
            <person name="Park M.-K."/>
            <person name="Lee Y.-J."/>
            <person name="Yi H."/>
            <person name="Bahn Y.-S."/>
            <person name="Kim J.F."/>
            <person name="Lee D.-W."/>
        </authorList>
    </citation>
    <scope>NUCLEOTIDE SEQUENCE [LARGE SCALE GENOMIC DNA]</scope>
    <source>
        <strain evidence="9 10">KCCM 41400</strain>
    </source>
</reference>
<evidence type="ECO:0000313" key="11">
    <source>
        <dbReference type="Proteomes" id="UP001527202"/>
    </source>
</evidence>
<accession>A0A410WPH4</accession>
<dbReference type="NCBIfam" id="NF008502">
    <property type="entry name" value="PRK11412.1"/>
    <property type="match status" value="1"/>
</dbReference>
<feature type="transmembrane region" description="Helical" evidence="7">
    <location>
        <begin position="405"/>
        <end position="424"/>
    </location>
</feature>
<dbReference type="Pfam" id="PF00860">
    <property type="entry name" value="Xan_ur_permease"/>
    <property type="match status" value="1"/>
</dbReference>
<dbReference type="PANTHER" id="PTHR42810">
    <property type="entry name" value="PURINE PERMEASE C1399.01C-RELATED"/>
    <property type="match status" value="1"/>
</dbReference>
<dbReference type="AlphaFoldDB" id="A0A410WPH4"/>
<evidence type="ECO:0000256" key="2">
    <source>
        <dbReference type="ARBA" id="ARBA00008821"/>
    </source>
</evidence>
<reference evidence="8 11" key="2">
    <citation type="submission" date="2022-05" db="EMBL/GenBank/DDBJ databases">
        <title>Genome Sequencing of Bee-Associated Microbes.</title>
        <authorList>
            <person name="Dunlap C."/>
        </authorList>
    </citation>
    <scope>NUCLEOTIDE SEQUENCE [LARGE SCALE GENOMIC DNA]</scope>
    <source>
        <strain evidence="8 11">NRRL B-23120</strain>
    </source>
</reference>